<dbReference type="RefSeq" id="XP_022325771.1">
    <property type="nucleotide sequence ID" value="XM_022470063.1"/>
</dbReference>
<reference evidence="3" key="1">
    <citation type="submission" date="2025-08" db="UniProtKB">
        <authorList>
            <consortium name="RefSeq"/>
        </authorList>
    </citation>
    <scope>IDENTIFICATION</scope>
    <source>
        <tissue evidence="3">Whole sample</tissue>
    </source>
</reference>
<dbReference type="AlphaFoldDB" id="A0A8B8DFP5"/>
<accession>A0A8B8DFP5</accession>
<comment type="cofactor">
    <cofactor evidence="1">
        <name>Fe cation</name>
        <dbReference type="ChEBI" id="CHEBI:24875"/>
    </cofactor>
</comment>
<protein>
    <submittedName>
        <fullName evidence="3">Uncharacterized protein LOC111125862 isoform X1</fullName>
    </submittedName>
</protein>
<dbReference type="KEGG" id="cvn:111125862"/>
<dbReference type="SUPFAM" id="SSF51197">
    <property type="entry name" value="Clavaminate synthase-like"/>
    <property type="match status" value="1"/>
</dbReference>
<proteinExistence type="predicted"/>
<sequence>MGLTEFEVKDNSLTEEAKRSFEEDGCIIVRGLLSDLELQKVRKTTEDPGILKHQYGRPDKRGKEPKLVLWQHPGNDVTGMVARSKKVAETCQKLLGGEIYHYHTKLITKEPYIGGTFEWHQDYGYWYKYGCLFPDMMTVFVALDDCTRENGCLQVLKASHKCGRIDHTIVGDQTGADIERVQEILKVCDHVYAELKAGDALFFHSNVLHTSSDNCSANERRALVIAYNKASNDPGPHQKHPGYTHLDMVENSVILNCENVTDFTGKEFWPKQPQV</sequence>
<dbReference type="OrthoDB" id="445007at2759"/>
<keyword evidence="2" id="KW-1185">Reference proteome</keyword>
<dbReference type="GeneID" id="111125862"/>
<name>A0A8B8DFP5_CRAVI</name>
<dbReference type="InterPro" id="IPR008775">
    <property type="entry name" value="Phytyl_CoA_dOase-like"/>
</dbReference>
<dbReference type="PANTHER" id="PTHR20883:SF51">
    <property type="entry name" value="PHYTANOYL-COA HYDROXYLASE"/>
    <property type="match status" value="1"/>
</dbReference>
<dbReference type="Pfam" id="PF05721">
    <property type="entry name" value="PhyH"/>
    <property type="match status" value="1"/>
</dbReference>
<evidence type="ECO:0000256" key="1">
    <source>
        <dbReference type="ARBA" id="ARBA00001962"/>
    </source>
</evidence>
<dbReference type="PANTHER" id="PTHR20883">
    <property type="entry name" value="PHYTANOYL-COA DIOXYGENASE DOMAIN CONTAINING 1"/>
    <property type="match status" value="1"/>
</dbReference>
<evidence type="ECO:0000313" key="3">
    <source>
        <dbReference type="RefSeq" id="XP_022325771.1"/>
    </source>
</evidence>
<gene>
    <name evidence="3" type="primary">LOC111125862</name>
</gene>
<evidence type="ECO:0000313" key="2">
    <source>
        <dbReference type="Proteomes" id="UP000694844"/>
    </source>
</evidence>
<dbReference type="Proteomes" id="UP000694844">
    <property type="component" value="Chromosome 3"/>
</dbReference>
<organism evidence="2 3">
    <name type="scientific">Crassostrea virginica</name>
    <name type="common">Eastern oyster</name>
    <dbReference type="NCBI Taxonomy" id="6565"/>
    <lineage>
        <taxon>Eukaryota</taxon>
        <taxon>Metazoa</taxon>
        <taxon>Spiralia</taxon>
        <taxon>Lophotrochozoa</taxon>
        <taxon>Mollusca</taxon>
        <taxon>Bivalvia</taxon>
        <taxon>Autobranchia</taxon>
        <taxon>Pteriomorphia</taxon>
        <taxon>Ostreida</taxon>
        <taxon>Ostreoidea</taxon>
        <taxon>Ostreidae</taxon>
        <taxon>Crassostrea</taxon>
    </lineage>
</organism>
<dbReference type="Gene3D" id="2.60.120.620">
    <property type="entry name" value="q2cbj1_9rhob like domain"/>
    <property type="match status" value="1"/>
</dbReference>